<gene>
    <name evidence="2" type="ORF">HMPREF9997_02076</name>
</gene>
<proteinExistence type="predicted"/>
<evidence type="ECO:0000256" key="1">
    <source>
        <dbReference type="SAM" id="MobiDB-lite"/>
    </source>
</evidence>
<feature type="non-terminal residue" evidence="2">
    <location>
        <position position="41"/>
    </location>
</feature>
<accession>L1MDE2</accession>
<dbReference type="AlphaFoldDB" id="L1MDE2"/>
<sequence>MGCTQHIFGVSTALTTKQKSRPRRKRETGIVVRPEGFEPPT</sequence>
<protein>
    <submittedName>
        <fullName evidence="2">Uncharacterized protein</fullName>
    </submittedName>
</protein>
<name>L1MDE2_9CORY</name>
<comment type="caution">
    <text evidence="2">The sequence shown here is derived from an EMBL/GenBank/DDBJ whole genome shotgun (WGS) entry which is preliminary data.</text>
</comment>
<reference evidence="2 3" key="1">
    <citation type="submission" date="2012-05" db="EMBL/GenBank/DDBJ databases">
        <authorList>
            <person name="Weinstock G."/>
            <person name="Sodergren E."/>
            <person name="Lobos E.A."/>
            <person name="Fulton L."/>
            <person name="Fulton R."/>
            <person name="Courtney L."/>
            <person name="Fronick C."/>
            <person name="O'Laughlin M."/>
            <person name="Godfrey J."/>
            <person name="Wilson R.M."/>
            <person name="Miner T."/>
            <person name="Farmer C."/>
            <person name="Delehaunty K."/>
            <person name="Cordes M."/>
            <person name="Minx P."/>
            <person name="Tomlinson C."/>
            <person name="Chen J."/>
            <person name="Wollam A."/>
            <person name="Pepin K.H."/>
            <person name="Bhonagiri V."/>
            <person name="Zhang X."/>
            <person name="Suruliraj S."/>
            <person name="Warren W."/>
            <person name="Mitreva M."/>
            <person name="Mardis E.R."/>
            <person name="Wilson R.K."/>
        </authorList>
    </citation>
    <scope>NUCLEOTIDE SEQUENCE [LARGE SCALE GENOMIC DNA]</scope>
    <source>
        <strain evidence="2 3">F0235</strain>
    </source>
</reference>
<keyword evidence="3" id="KW-1185">Reference proteome</keyword>
<dbReference type="EMBL" id="AMEM01000033">
    <property type="protein sequence ID" value="EKX88966.1"/>
    <property type="molecule type" value="Genomic_DNA"/>
</dbReference>
<dbReference type="Proteomes" id="UP000010445">
    <property type="component" value="Unassembled WGS sequence"/>
</dbReference>
<dbReference type="HOGENOM" id="CLU_3281046_0_0_11"/>
<evidence type="ECO:0000313" key="2">
    <source>
        <dbReference type="EMBL" id="EKX88966.1"/>
    </source>
</evidence>
<dbReference type="STRING" id="1035195.HMPREF9997_02076"/>
<feature type="region of interest" description="Disordered" evidence="1">
    <location>
        <begin position="14"/>
        <end position="41"/>
    </location>
</feature>
<organism evidence="2 3">
    <name type="scientific">Corynebacterium durum F0235</name>
    <dbReference type="NCBI Taxonomy" id="1035195"/>
    <lineage>
        <taxon>Bacteria</taxon>
        <taxon>Bacillati</taxon>
        <taxon>Actinomycetota</taxon>
        <taxon>Actinomycetes</taxon>
        <taxon>Mycobacteriales</taxon>
        <taxon>Corynebacteriaceae</taxon>
        <taxon>Corynebacterium</taxon>
    </lineage>
</organism>
<evidence type="ECO:0000313" key="3">
    <source>
        <dbReference type="Proteomes" id="UP000010445"/>
    </source>
</evidence>